<dbReference type="EMBL" id="SMRT01000019">
    <property type="protein sequence ID" value="TDF92737.1"/>
    <property type="molecule type" value="Genomic_DNA"/>
</dbReference>
<dbReference type="InterPro" id="IPR043129">
    <property type="entry name" value="ATPase_NBD"/>
</dbReference>
<keyword evidence="2" id="KW-0808">Transferase</keyword>
<keyword evidence="6" id="KW-1185">Reference proteome</keyword>
<dbReference type="InterPro" id="IPR018484">
    <property type="entry name" value="FGGY_N"/>
</dbReference>
<dbReference type="Gene3D" id="3.30.420.40">
    <property type="match status" value="2"/>
</dbReference>
<dbReference type="PANTHER" id="PTHR43095:SF2">
    <property type="entry name" value="GLUCONOKINASE"/>
    <property type="match status" value="1"/>
</dbReference>
<proteinExistence type="inferred from homology"/>
<dbReference type="PIRSF" id="PIRSF000538">
    <property type="entry name" value="GlpK"/>
    <property type="match status" value="1"/>
</dbReference>
<dbReference type="Pfam" id="PF00370">
    <property type="entry name" value="FGGY_N"/>
    <property type="match status" value="1"/>
</dbReference>
<comment type="similarity">
    <text evidence="1">Belongs to the FGGY kinase family.</text>
</comment>
<dbReference type="RefSeq" id="WP_133234767.1">
    <property type="nucleotide sequence ID" value="NZ_SMRT01000019.1"/>
</dbReference>
<evidence type="ECO:0000256" key="3">
    <source>
        <dbReference type="ARBA" id="ARBA00022777"/>
    </source>
</evidence>
<evidence type="ECO:0000259" key="4">
    <source>
        <dbReference type="Pfam" id="PF00370"/>
    </source>
</evidence>
<name>A0A4R5KES7_9BACL</name>
<dbReference type="InterPro" id="IPR000577">
    <property type="entry name" value="Carb_kinase_FGGY"/>
</dbReference>
<evidence type="ECO:0000313" key="6">
    <source>
        <dbReference type="Proteomes" id="UP000295636"/>
    </source>
</evidence>
<comment type="caution">
    <text evidence="5">The sequence shown here is derived from an EMBL/GenBank/DDBJ whole genome shotgun (WGS) entry which is preliminary data.</text>
</comment>
<reference evidence="5 6" key="1">
    <citation type="submission" date="2019-03" db="EMBL/GenBank/DDBJ databases">
        <title>This is whole genome sequence of Paenibacillus sp MS74 strain.</title>
        <authorList>
            <person name="Trinh H.N."/>
        </authorList>
    </citation>
    <scope>NUCLEOTIDE SEQUENCE [LARGE SCALE GENOMIC DNA]</scope>
    <source>
        <strain evidence="5 6">MS74</strain>
    </source>
</reference>
<keyword evidence="3" id="KW-0418">Kinase</keyword>
<dbReference type="Proteomes" id="UP000295636">
    <property type="component" value="Unassembled WGS sequence"/>
</dbReference>
<accession>A0A4R5KES7</accession>
<dbReference type="OrthoDB" id="9805576at2"/>
<dbReference type="GO" id="GO:0005975">
    <property type="term" value="P:carbohydrate metabolic process"/>
    <property type="evidence" value="ECO:0007669"/>
    <property type="project" value="InterPro"/>
</dbReference>
<feature type="domain" description="Carbohydrate kinase FGGY N-terminal" evidence="4">
    <location>
        <begin position="8"/>
        <end position="248"/>
    </location>
</feature>
<organism evidence="5 6">
    <name type="scientific">Paenibacillus piri</name>
    <dbReference type="NCBI Taxonomy" id="2547395"/>
    <lineage>
        <taxon>Bacteria</taxon>
        <taxon>Bacillati</taxon>
        <taxon>Bacillota</taxon>
        <taxon>Bacilli</taxon>
        <taxon>Bacillales</taxon>
        <taxon>Paenibacillaceae</taxon>
        <taxon>Paenibacillus</taxon>
    </lineage>
</organism>
<evidence type="ECO:0000256" key="1">
    <source>
        <dbReference type="ARBA" id="ARBA00009156"/>
    </source>
</evidence>
<protein>
    <recommendedName>
        <fullName evidence="4">Carbohydrate kinase FGGY N-terminal domain-containing protein</fullName>
    </recommendedName>
</protein>
<dbReference type="PANTHER" id="PTHR43095">
    <property type="entry name" value="SUGAR KINASE"/>
    <property type="match status" value="1"/>
</dbReference>
<dbReference type="AlphaFoldDB" id="A0A4R5KES7"/>
<gene>
    <name evidence="5" type="ORF">E1757_28850</name>
</gene>
<evidence type="ECO:0000256" key="2">
    <source>
        <dbReference type="ARBA" id="ARBA00022679"/>
    </source>
</evidence>
<dbReference type="GO" id="GO:0016301">
    <property type="term" value="F:kinase activity"/>
    <property type="evidence" value="ECO:0007669"/>
    <property type="project" value="UniProtKB-KW"/>
</dbReference>
<sequence length="447" mass="48077">MSLAEGPVLAVDVGSSSIKAAVIGTNGRAAVTSKVPLAAAAIGERVEIGTDALWDAFVRSVRLLSRDGQDLKGLIGIGITSQMAGLVMLDKEGRPVRDCIPGVDRRGTSYVAELSLRVKGVDIVSRTGCPLSGIYPASKLLCLQAEEPDVLKRTAYIGGVKEYLLQRLTGAWVTDPASASATQLYDQQCRDWWPEMLEAAGIDPGLLPQICDPDRLAGTLLPEAGNRLGLPPGLPVAVGTGDGPAANLSSGCVAEGQLCISLGTTAVARFWSEDAGALTEKGGYFRQHFGWNMYLQGFRMEGAGSRISELLALSDTDKHAQNGKLQSVLDDILFRLYEYMEPFVVRGRFQEIRPIGGGMLRESWMQDIADLFRLPVVLTEGGDSTSGAAMLVMKHLNSGTAWKNISDKIVRIQKVIRPGVQGSEAIRRRYELSISNMKGGRRGLFRS</sequence>
<evidence type="ECO:0000313" key="5">
    <source>
        <dbReference type="EMBL" id="TDF92737.1"/>
    </source>
</evidence>
<dbReference type="InterPro" id="IPR050406">
    <property type="entry name" value="FGGY_Carb_Kinase"/>
</dbReference>
<dbReference type="SUPFAM" id="SSF53067">
    <property type="entry name" value="Actin-like ATPase domain"/>
    <property type="match status" value="2"/>
</dbReference>